<organism evidence="1 2">
    <name type="scientific">Steinernema glaseri</name>
    <dbReference type="NCBI Taxonomy" id="37863"/>
    <lineage>
        <taxon>Eukaryota</taxon>
        <taxon>Metazoa</taxon>
        <taxon>Ecdysozoa</taxon>
        <taxon>Nematoda</taxon>
        <taxon>Chromadorea</taxon>
        <taxon>Rhabditida</taxon>
        <taxon>Tylenchina</taxon>
        <taxon>Panagrolaimomorpha</taxon>
        <taxon>Strongyloidoidea</taxon>
        <taxon>Steinernematidae</taxon>
        <taxon>Steinernema</taxon>
    </lineage>
</organism>
<keyword evidence="1" id="KW-1185">Reference proteome</keyword>
<dbReference type="AlphaFoldDB" id="A0A1I7ZM88"/>
<evidence type="ECO:0000313" key="1">
    <source>
        <dbReference type="Proteomes" id="UP000095287"/>
    </source>
</evidence>
<sequence>MDQRELQFELLDSAPNATLFFITVLQKCGAALWKRDTTEEEKAQALQLVCMHVQQKYPEVTEEAIRRVWVNLQHAYLDSQIPCRYRKKLNFMIGSYPVPSVESCTIIISQSEELARMTLKLMPKKVPRNAKKDVGVQTDPEEPFSFRMLTDEEQRQLERTILQRARETIEEYSRANNLPMPF</sequence>
<name>A0A1I7ZM88_9BILA</name>
<protein>
    <submittedName>
        <fullName evidence="2">Importin N-terminal domain-containing protein</fullName>
    </submittedName>
</protein>
<evidence type="ECO:0000313" key="2">
    <source>
        <dbReference type="WBParaSite" id="L893_g27592.t1"/>
    </source>
</evidence>
<reference evidence="2" key="1">
    <citation type="submission" date="2016-11" db="UniProtKB">
        <authorList>
            <consortium name="WormBaseParasite"/>
        </authorList>
    </citation>
    <scope>IDENTIFICATION</scope>
</reference>
<dbReference type="WBParaSite" id="L893_g27592.t1">
    <property type="protein sequence ID" value="L893_g27592.t1"/>
    <property type="gene ID" value="L893_g27592"/>
</dbReference>
<proteinExistence type="predicted"/>
<accession>A0A1I7ZM88</accession>
<dbReference type="Proteomes" id="UP000095287">
    <property type="component" value="Unplaced"/>
</dbReference>